<name>A0AB39W3F7_9FLAO</name>
<accession>A0AB39W3F7</accession>
<proteinExistence type="predicted"/>
<dbReference type="RefSeq" id="WP_369752917.1">
    <property type="nucleotide sequence ID" value="NZ_CP165625.1"/>
</dbReference>
<dbReference type="EMBL" id="CP165625">
    <property type="protein sequence ID" value="XDU95189.1"/>
    <property type="molecule type" value="Genomic_DNA"/>
</dbReference>
<reference evidence="1" key="1">
    <citation type="submission" date="2024-07" db="EMBL/GenBank/DDBJ databases">
        <authorList>
            <person name="Biller S.J."/>
        </authorList>
    </citation>
    <scope>NUCLEOTIDE SEQUENCE</scope>
    <source>
        <strain evidence="1">WC2409</strain>
    </source>
</reference>
<organism evidence="1">
    <name type="scientific">Flavobacterium sp. WC2409</name>
    <dbReference type="NCBI Taxonomy" id="3234139"/>
    <lineage>
        <taxon>Bacteria</taxon>
        <taxon>Pseudomonadati</taxon>
        <taxon>Bacteroidota</taxon>
        <taxon>Flavobacteriia</taxon>
        <taxon>Flavobacteriales</taxon>
        <taxon>Flavobacteriaceae</taxon>
        <taxon>Flavobacterium</taxon>
    </lineage>
</organism>
<gene>
    <name evidence="1" type="ORF">AB3G34_15015</name>
</gene>
<protein>
    <submittedName>
        <fullName evidence="1">Uncharacterized protein</fullName>
    </submittedName>
</protein>
<sequence length="141" mass="16760">MDTQKETLIKQCDLASEYYLFAILTFNKKSIYTKKYKKEFVLILNKLAEIDPEYMHLNPDEKIDIDYKKFNLDIDLITRKMIDDMTGIEMNTLCHSITGCAIQLYECFDSWNQKNRTIFSEDHGAVYRTNRRLLLLEDLLI</sequence>
<evidence type="ECO:0000313" key="1">
    <source>
        <dbReference type="EMBL" id="XDU95189.1"/>
    </source>
</evidence>
<dbReference type="AlphaFoldDB" id="A0AB39W3F7"/>